<dbReference type="KEGG" id="tgg:A3K92_00570"/>
<reference evidence="2 3" key="1">
    <citation type="submission" date="2016-03" db="EMBL/GenBank/DDBJ databases">
        <title>Complete genome sequence of Thermococcus gorgonarius.</title>
        <authorList>
            <person name="Oger P.M."/>
        </authorList>
    </citation>
    <scope>NUCLEOTIDE SEQUENCE [LARGE SCALE GENOMIC DNA]</scope>
    <source>
        <strain evidence="2 3">W-12</strain>
    </source>
</reference>
<dbReference type="EMBL" id="CP014855">
    <property type="protein sequence ID" value="ASJ00083.1"/>
    <property type="molecule type" value="Genomic_DNA"/>
</dbReference>
<protein>
    <submittedName>
        <fullName evidence="2">Uncharacterized protein</fullName>
    </submittedName>
</protein>
<dbReference type="AlphaFoldDB" id="A0A2Z2M4W5"/>
<gene>
    <name evidence="2" type="ORF">A3K92_00570</name>
</gene>
<evidence type="ECO:0000313" key="2">
    <source>
        <dbReference type="EMBL" id="ASJ00083.1"/>
    </source>
</evidence>
<feature type="transmembrane region" description="Helical" evidence="1">
    <location>
        <begin position="170"/>
        <end position="191"/>
    </location>
</feature>
<feature type="transmembrane region" description="Helical" evidence="1">
    <location>
        <begin position="108"/>
        <end position="132"/>
    </location>
</feature>
<organism evidence="2 3">
    <name type="scientific">Thermococcus gorgonarius</name>
    <dbReference type="NCBI Taxonomy" id="71997"/>
    <lineage>
        <taxon>Archaea</taxon>
        <taxon>Methanobacteriati</taxon>
        <taxon>Methanobacteriota</taxon>
        <taxon>Thermococci</taxon>
        <taxon>Thermococcales</taxon>
        <taxon>Thermococcaceae</taxon>
        <taxon>Thermococcus</taxon>
    </lineage>
</organism>
<dbReference type="GeneID" id="33330996"/>
<feature type="transmembrane region" description="Helical" evidence="1">
    <location>
        <begin position="76"/>
        <end position="96"/>
    </location>
</feature>
<dbReference type="OrthoDB" id="387567at2157"/>
<feature type="transmembrane region" description="Helical" evidence="1">
    <location>
        <begin position="6"/>
        <end position="28"/>
    </location>
</feature>
<keyword evidence="1" id="KW-1133">Transmembrane helix</keyword>
<dbReference type="Proteomes" id="UP000250134">
    <property type="component" value="Chromosome"/>
</dbReference>
<keyword evidence="1" id="KW-0472">Membrane</keyword>
<accession>A0A2Z2M4W5</accession>
<dbReference type="RefSeq" id="WP_088884427.1">
    <property type="nucleotide sequence ID" value="NZ_CP014855.1"/>
</dbReference>
<evidence type="ECO:0000313" key="3">
    <source>
        <dbReference type="Proteomes" id="UP000250134"/>
    </source>
</evidence>
<proteinExistence type="predicted"/>
<keyword evidence="1" id="KW-0812">Transmembrane</keyword>
<sequence>MSFDLQTTISIAMVVVSIFSLGLTYYLSQHAPWEKYRKNVLVLLTDLFKISFEPKIFSQLQPDLGELFGRPKMWHILIGFVLPIFISGALSLWSFHSKGTLPRLTDFLVLYFLLALILFYLVMLVWSLIYLIKPKAAGPVYGIYTGTAMSLIFSLGIVTSVNPVSYSGRGIMILISLFVVGLVYLVIWIMSKKQESIFYQKWKKMRKDIEPQIPFVTVYTLSGTKFQGKVWEFDSAWLKLKTDDKLGNISNIIAIDWKSIMAVELEENHQILIISQSTSTS</sequence>
<name>A0A2Z2M4W5_THEGO</name>
<evidence type="ECO:0000256" key="1">
    <source>
        <dbReference type="SAM" id="Phobius"/>
    </source>
</evidence>
<feature type="transmembrane region" description="Helical" evidence="1">
    <location>
        <begin position="139"/>
        <end position="158"/>
    </location>
</feature>
<keyword evidence="3" id="KW-1185">Reference proteome</keyword>